<evidence type="ECO:0008006" key="3">
    <source>
        <dbReference type="Google" id="ProtNLM"/>
    </source>
</evidence>
<evidence type="ECO:0000313" key="2">
    <source>
        <dbReference type="Proteomes" id="UP001058124"/>
    </source>
</evidence>
<keyword evidence="2" id="KW-1185">Reference proteome</keyword>
<dbReference type="EMBL" id="BRLH01000001">
    <property type="protein sequence ID" value="GKX54683.1"/>
    <property type="molecule type" value="Genomic_DNA"/>
</dbReference>
<comment type="caution">
    <text evidence="1">The sequence shown here is derived from an EMBL/GenBank/DDBJ whole genome shotgun (WGS) entry which is preliminary data.</text>
</comment>
<dbReference type="Proteomes" id="UP001058124">
    <property type="component" value="Unassembled WGS sequence"/>
</dbReference>
<gene>
    <name evidence="1" type="ORF">SOASR030_07950</name>
</gene>
<proteinExistence type="predicted"/>
<reference evidence="1" key="1">
    <citation type="submission" date="2022-06" db="EMBL/GenBank/DDBJ databases">
        <title>Draft genome sequences of Leminorella grimontii str. JCM5902.</title>
        <authorList>
            <person name="Wakabayashi Y."/>
            <person name="Kojima K."/>
        </authorList>
    </citation>
    <scope>NUCLEOTIDE SEQUENCE</scope>
    <source>
        <strain evidence="1">JCM 5902</strain>
    </source>
</reference>
<organism evidence="1 2">
    <name type="scientific">Leminorella grimontii</name>
    <dbReference type="NCBI Taxonomy" id="82981"/>
    <lineage>
        <taxon>Bacteria</taxon>
        <taxon>Pseudomonadati</taxon>
        <taxon>Pseudomonadota</taxon>
        <taxon>Gammaproteobacteria</taxon>
        <taxon>Enterobacterales</taxon>
        <taxon>Budviciaceae</taxon>
        <taxon>Leminorella</taxon>
    </lineage>
</organism>
<dbReference type="RefSeq" id="WP_027273217.1">
    <property type="nucleotide sequence ID" value="NZ_BRLH01000001.1"/>
</dbReference>
<name>A0AAV5N192_9GAMM</name>
<sequence>MNKKGVFALWGVAILMSIGAAGLTFMKTSSVSDFSCQGEVVVIPIGHKTKMASSIKFNFTDGNGRYDSNATVTQTGVPDQSFSNTIYFKYWREGDETVMLSDSNNALSETLKPLLDIPDFFLYRDRGIALKILKINRNSFMFTHDDTPIFYCKSKD</sequence>
<evidence type="ECO:0000313" key="1">
    <source>
        <dbReference type="EMBL" id="GKX54683.1"/>
    </source>
</evidence>
<dbReference type="AlphaFoldDB" id="A0AAV5N192"/>
<accession>A0AAV5N192</accession>
<protein>
    <recommendedName>
        <fullName evidence="3">FidL-like membrane protein</fullName>
    </recommendedName>
</protein>